<accession>A0A415DV32</accession>
<dbReference type="Pfam" id="PF02283">
    <property type="entry name" value="CobU"/>
    <property type="match status" value="1"/>
</dbReference>
<comment type="caution">
    <text evidence="1">The sequence shown here is derived from an EMBL/GenBank/DDBJ whole genome shotgun (WGS) entry which is preliminary data.</text>
</comment>
<dbReference type="InterPro" id="IPR027417">
    <property type="entry name" value="P-loop_NTPase"/>
</dbReference>
<dbReference type="OrthoDB" id="1766664at2"/>
<dbReference type="RefSeq" id="WP_118336575.1">
    <property type="nucleotide sequence ID" value="NZ_AP025567.1"/>
</dbReference>
<dbReference type="GO" id="GO:0009236">
    <property type="term" value="P:cobalamin biosynthetic process"/>
    <property type="evidence" value="ECO:0007669"/>
    <property type="project" value="UniProtKB-UniPathway"/>
</dbReference>
<sequence length="126" mass="14334">MILIFGGAYQGKLEYALSTYKLVEKDVYHCDMESMVINFDKKIIADLEKFVLACVKEGINAKECLEDNLEKLQGKIIIFDDISQGVVPIDKTERAWREMTGRCMTYLGQQADEVIRVFCGIGNKVK</sequence>
<dbReference type="Gene3D" id="3.40.50.300">
    <property type="entry name" value="P-loop containing nucleotide triphosphate hydrolases"/>
    <property type="match status" value="1"/>
</dbReference>
<protein>
    <submittedName>
        <fullName evidence="1">Cobalamin biosynthesis protein CobU</fullName>
    </submittedName>
</protein>
<proteinExistence type="predicted"/>
<dbReference type="STRING" id="1776384.GCA_900086585_00440"/>
<dbReference type="Proteomes" id="UP000284841">
    <property type="component" value="Unassembled WGS sequence"/>
</dbReference>
<gene>
    <name evidence="1" type="ORF">DW099_17850</name>
</gene>
<dbReference type="GO" id="GO:0043752">
    <property type="term" value="F:adenosylcobinamide kinase activity"/>
    <property type="evidence" value="ECO:0007669"/>
    <property type="project" value="InterPro"/>
</dbReference>
<evidence type="ECO:0000313" key="2">
    <source>
        <dbReference type="Proteomes" id="UP000284841"/>
    </source>
</evidence>
<evidence type="ECO:0000313" key="1">
    <source>
        <dbReference type="EMBL" id="RHJ84063.1"/>
    </source>
</evidence>
<dbReference type="EMBL" id="QRMS01000007">
    <property type="protein sequence ID" value="RHJ84063.1"/>
    <property type="molecule type" value="Genomic_DNA"/>
</dbReference>
<dbReference type="AlphaFoldDB" id="A0A415DV32"/>
<dbReference type="GO" id="GO:0000166">
    <property type="term" value="F:nucleotide binding"/>
    <property type="evidence" value="ECO:0007669"/>
    <property type="project" value="InterPro"/>
</dbReference>
<dbReference type="UniPathway" id="UPA00148">
    <property type="reaction ID" value="UER00236"/>
</dbReference>
<organism evidence="1 2">
    <name type="scientific">Emergencia timonensis</name>
    <dbReference type="NCBI Taxonomy" id="1776384"/>
    <lineage>
        <taxon>Bacteria</taxon>
        <taxon>Bacillati</taxon>
        <taxon>Bacillota</taxon>
        <taxon>Clostridia</taxon>
        <taxon>Peptostreptococcales</taxon>
        <taxon>Anaerovoracaceae</taxon>
        <taxon>Emergencia</taxon>
    </lineage>
</organism>
<dbReference type="SUPFAM" id="SSF52540">
    <property type="entry name" value="P-loop containing nucleoside triphosphate hydrolases"/>
    <property type="match status" value="1"/>
</dbReference>
<dbReference type="InterPro" id="IPR003203">
    <property type="entry name" value="CobU/CobP"/>
</dbReference>
<reference evidence="1 2" key="1">
    <citation type="submission" date="2018-08" db="EMBL/GenBank/DDBJ databases">
        <title>A genome reference for cultivated species of the human gut microbiota.</title>
        <authorList>
            <person name="Zou Y."/>
            <person name="Xue W."/>
            <person name="Luo G."/>
        </authorList>
    </citation>
    <scope>NUCLEOTIDE SEQUENCE [LARGE SCALE GENOMIC DNA]</scope>
    <source>
        <strain evidence="1 2">AM07-24</strain>
    </source>
</reference>
<keyword evidence="2" id="KW-1185">Reference proteome</keyword>
<name>A0A415DV32_9FIRM</name>